<dbReference type="Proteomes" id="UP000076580">
    <property type="component" value="Chromosome 01"/>
</dbReference>
<dbReference type="STRING" id="98403.A0A151GWC5"/>
<dbReference type="InterPro" id="IPR018606">
    <property type="entry name" value="Arb1"/>
</dbReference>
<proteinExistence type="predicted"/>
<gene>
    <name evidence="2" type="ORF">DCS_02474</name>
</gene>
<dbReference type="RefSeq" id="XP_040660684.1">
    <property type="nucleotide sequence ID" value="XM_040799801.1"/>
</dbReference>
<protein>
    <submittedName>
        <fullName evidence="2">Argonaute complex, subunit Arb1</fullName>
    </submittedName>
</protein>
<dbReference type="AlphaFoldDB" id="A0A151GWC5"/>
<dbReference type="InParanoid" id="A0A151GWC5"/>
<evidence type="ECO:0000313" key="2">
    <source>
        <dbReference type="EMBL" id="KYK61332.1"/>
    </source>
</evidence>
<feature type="compositionally biased region" description="Acidic residues" evidence="1">
    <location>
        <begin position="485"/>
        <end position="494"/>
    </location>
</feature>
<organism evidence="2 3">
    <name type="scientific">Drechmeria coniospora</name>
    <name type="common">Nematophagous fungus</name>
    <name type="synonym">Meria coniospora</name>
    <dbReference type="NCBI Taxonomy" id="98403"/>
    <lineage>
        <taxon>Eukaryota</taxon>
        <taxon>Fungi</taxon>
        <taxon>Dikarya</taxon>
        <taxon>Ascomycota</taxon>
        <taxon>Pezizomycotina</taxon>
        <taxon>Sordariomycetes</taxon>
        <taxon>Hypocreomycetidae</taxon>
        <taxon>Hypocreales</taxon>
        <taxon>Ophiocordycipitaceae</taxon>
        <taxon>Drechmeria</taxon>
    </lineage>
</organism>
<feature type="region of interest" description="Disordered" evidence="1">
    <location>
        <begin position="1"/>
        <end position="71"/>
    </location>
</feature>
<comment type="caution">
    <text evidence="2">The sequence shown here is derived from an EMBL/GenBank/DDBJ whole genome shotgun (WGS) entry which is preliminary data.</text>
</comment>
<dbReference type="Pfam" id="PF09692">
    <property type="entry name" value="Arb1"/>
    <property type="match status" value="1"/>
</dbReference>
<dbReference type="GO" id="GO:0031047">
    <property type="term" value="P:regulatory ncRNA-mediated gene silencing"/>
    <property type="evidence" value="ECO:0007669"/>
    <property type="project" value="InterPro"/>
</dbReference>
<accession>A0A151GWC5</accession>
<evidence type="ECO:0000313" key="3">
    <source>
        <dbReference type="Proteomes" id="UP000076580"/>
    </source>
</evidence>
<dbReference type="GO" id="GO:0033167">
    <property type="term" value="C:ARC complex"/>
    <property type="evidence" value="ECO:0007669"/>
    <property type="project" value="InterPro"/>
</dbReference>
<name>A0A151GWC5_DRECN</name>
<evidence type="ECO:0000256" key="1">
    <source>
        <dbReference type="SAM" id="MobiDB-lite"/>
    </source>
</evidence>
<feature type="compositionally biased region" description="Basic residues" evidence="1">
    <location>
        <begin position="43"/>
        <end position="52"/>
    </location>
</feature>
<dbReference type="GeneID" id="63715117"/>
<dbReference type="EMBL" id="LAYC01000001">
    <property type="protein sequence ID" value="KYK61332.1"/>
    <property type="molecule type" value="Genomic_DNA"/>
</dbReference>
<sequence length="505" mass="55741">MSSVIKDQVPMDEWHPSEADDGSDCDGRSVASNEHSHGPVQQKMKRRGKRSTAQRGPTALPKNRGTGFEEFFADPPMTPEEANLEQTEIYCPTLPFEEYLPFSRPDTLTRAAGSHSIRRIQCCIQRFRARRRLNPTQTQLFNEYLFLGGVDTEPNAFGGGHDQKDLKALTPAERRHATATDAVHLGSSADDRYYTGIGHHWTVDFTAVASAFFSTSPEHITKGNCAGVDDAACVVENFLRYVLHHDVCPEYETDVKRAVQMCSMAREEAPLLKNLMHSLPGVFNLAAADLFSPLNPQEWASFHYPRPVGFDASIVFYSTCALLGLGDVLSAARCGGPKAVATYACAVEVIAVERAPPALADRCRRLHAGDGSCRISPVGKVLCKPSKMEDGWVTPSQHAPVADAELAFFFEDAIVANMKPGMTLALEFVQLDVGIRFVRSFSNVVPTFYTFLPQALMKHYKMPRENERPAPSAIHPQADGHQDERDAEDEDETRDENGADGQRGL</sequence>
<reference evidence="2 3" key="1">
    <citation type="journal article" date="2016" name="Sci. Rep.">
        <title>Insights into Adaptations to a Near-Obligate Nematode Endoparasitic Lifestyle from the Finished Genome of Drechmeria coniospora.</title>
        <authorList>
            <person name="Zhang L."/>
            <person name="Zhou Z."/>
            <person name="Guo Q."/>
            <person name="Fokkens L."/>
            <person name="Miskei M."/>
            <person name="Pocsi I."/>
            <person name="Zhang W."/>
            <person name="Chen M."/>
            <person name="Wang L."/>
            <person name="Sun Y."/>
            <person name="Donzelli B.G."/>
            <person name="Gibson D.M."/>
            <person name="Nelson D.R."/>
            <person name="Luo J.G."/>
            <person name="Rep M."/>
            <person name="Liu H."/>
            <person name="Yang S."/>
            <person name="Wang J."/>
            <person name="Krasnoff S.B."/>
            <person name="Xu Y."/>
            <person name="Molnar I."/>
            <person name="Lin M."/>
        </authorList>
    </citation>
    <scope>NUCLEOTIDE SEQUENCE [LARGE SCALE GENOMIC DNA]</scope>
    <source>
        <strain evidence="2 3">ARSEF 6962</strain>
    </source>
</reference>
<feature type="region of interest" description="Disordered" evidence="1">
    <location>
        <begin position="465"/>
        <end position="505"/>
    </location>
</feature>
<keyword evidence="3" id="KW-1185">Reference proteome</keyword>